<dbReference type="FunFam" id="3.30.200.20:FF:000130">
    <property type="entry name" value="STE20-related kinase adapter protein alpha"/>
    <property type="match status" value="1"/>
</dbReference>
<evidence type="ECO:0000256" key="7">
    <source>
        <dbReference type="ARBA" id="ARBA00023242"/>
    </source>
</evidence>
<accession>A0AAW0K3B7</accession>
<comment type="caution">
    <text evidence="13">The sequence shown here is derived from an EMBL/GenBank/DDBJ whole genome shotgun (WGS) entry which is preliminary data.</text>
</comment>
<evidence type="ECO:0000256" key="4">
    <source>
        <dbReference type="ARBA" id="ARBA00011749"/>
    </source>
</evidence>
<keyword evidence="14" id="KW-1185">Reference proteome</keyword>
<evidence type="ECO:0000256" key="2">
    <source>
        <dbReference type="ARBA" id="ARBA00004496"/>
    </source>
</evidence>
<dbReference type="GO" id="GO:0006611">
    <property type="term" value="P:protein export from nucleus"/>
    <property type="evidence" value="ECO:0007669"/>
    <property type="project" value="TreeGrafter"/>
</dbReference>
<dbReference type="PANTHER" id="PTHR48014">
    <property type="entry name" value="SERINE/THREONINE-PROTEIN KINASE FRAY2"/>
    <property type="match status" value="1"/>
</dbReference>
<name>A0AAW0K3B7_MYOGA</name>
<comment type="subunit">
    <text evidence="4">Component of a trimeric complex composed of STK11/LKB1, STRAD (STRADA or STRADB) and CAB39/MO25 (CAB39/MO25alpha or CAB39L/MO25beta): the complex tethers STK11/LKB1 in the cytoplasm and stimulates its catalytic activity.</text>
</comment>
<evidence type="ECO:0000256" key="9">
    <source>
        <dbReference type="ARBA" id="ARBA00034653"/>
    </source>
</evidence>
<evidence type="ECO:0000313" key="13">
    <source>
        <dbReference type="EMBL" id="KAK7833379.1"/>
    </source>
</evidence>
<dbReference type="SUPFAM" id="SSF56112">
    <property type="entry name" value="Protein kinase-like (PK-like)"/>
    <property type="match status" value="1"/>
</dbReference>
<evidence type="ECO:0000256" key="6">
    <source>
        <dbReference type="ARBA" id="ARBA00022553"/>
    </source>
</evidence>
<keyword evidence="8" id="KW-0131">Cell cycle</keyword>
<dbReference type="GO" id="GO:0005737">
    <property type="term" value="C:cytoplasm"/>
    <property type="evidence" value="ECO:0007669"/>
    <property type="project" value="UniProtKB-SubCell"/>
</dbReference>
<dbReference type="GO" id="GO:0005524">
    <property type="term" value="F:ATP binding"/>
    <property type="evidence" value="ECO:0007669"/>
    <property type="project" value="InterPro"/>
</dbReference>
<dbReference type="GO" id="GO:0005634">
    <property type="term" value="C:nucleus"/>
    <property type="evidence" value="ECO:0007669"/>
    <property type="project" value="UniProtKB-SubCell"/>
</dbReference>
<dbReference type="Gene3D" id="1.10.510.10">
    <property type="entry name" value="Transferase(Phosphotransferase) domain 1"/>
    <property type="match status" value="1"/>
</dbReference>
<dbReference type="GO" id="GO:0004672">
    <property type="term" value="F:protein kinase activity"/>
    <property type="evidence" value="ECO:0007669"/>
    <property type="project" value="InterPro"/>
</dbReference>
<evidence type="ECO:0000256" key="10">
    <source>
        <dbReference type="ARBA" id="ARBA00040462"/>
    </source>
</evidence>
<evidence type="ECO:0000259" key="12">
    <source>
        <dbReference type="PROSITE" id="PS50011"/>
    </source>
</evidence>
<proteinExistence type="inferred from homology"/>
<protein>
    <recommendedName>
        <fullName evidence="10">STE20-related kinase adapter protein alpha</fullName>
    </recommendedName>
    <alternativeName>
        <fullName evidence="11">STE20-related adapter protein</fullName>
    </alternativeName>
</protein>
<keyword evidence="7" id="KW-0539">Nucleus</keyword>
<comment type="subcellular location">
    <subcellularLocation>
        <location evidence="2">Cytoplasm</location>
    </subcellularLocation>
    <subcellularLocation>
        <location evidence="1">Nucleus</location>
    </subcellularLocation>
</comment>
<dbReference type="AlphaFoldDB" id="A0AAW0K3B7"/>
<organism evidence="13 14">
    <name type="scientific">Myodes glareolus</name>
    <name type="common">Bank vole</name>
    <name type="synonym">Clethrionomys glareolus</name>
    <dbReference type="NCBI Taxonomy" id="447135"/>
    <lineage>
        <taxon>Eukaryota</taxon>
        <taxon>Metazoa</taxon>
        <taxon>Chordata</taxon>
        <taxon>Craniata</taxon>
        <taxon>Vertebrata</taxon>
        <taxon>Euteleostomi</taxon>
        <taxon>Mammalia</taxon>
        <taxon>Eutheria</taxon>
        <taxon>Euarchontoglires</taxon>
        <taxon>Glires</taxon>
        <taxon>Rodentia</taxon>
        <taxon>Myomorpha</taxon>
        <taxon>Muroidea</taxon>
        <taxon>Cricetidae</taxon>
        <taxon>Arvicolinae</taxon>
        <taxon>Myodes</taxon>
    </lineage>
</organism>
<evidence type="ECO:0000256" key="11">
    <source>
        <dbReference type="ARBA" id="ARBA00043123"/>
    </source>
</evidence>
<dbReference type="Gene3D" id="3.30.200.20">
    <property type="entry name" value="Phosphorylase Kinase, domain 1"/>
    <property type="match status" value="1"/>
</dbReference>
<evidence type="ECO:0000256" key="8">
    <source>
        <dbReference type="ARBA" id="ARBA00023306"/>
    </source>
</evidence>
<dbReference type="GO" id="GO:0043539">
    <property type="term" value="F:protein serine/threonine kinase activator activity"/>
    <property type="evidence" value="ECO:0007669"/>
    <property type="project" value="InterPro"/>
</dbReference>
<gene>
    <name evidence="13" type="ORF">U0070_017378</name>
</gene>
<sequence length="373" mass="41745">MGSFLPESGCYELLTIIGKGFEDLMTVNLARYKPTGEYVTVRRINLEACSKEMVTFLQGELHVSKLFSHPNIVPYRATFISDNVLWVVTSFMAYGSAKDLIGTHFMDGMNELVIAYILQGVLKALDYIHHKGYVHRSVKASHILISTDGKVFLSGLRSNLSMISYGERQRAVHGFPKYSVKVLLWLSPEVLQQNLQGYDAKSDIYSVGITACELANGHVPFKDMPATQMLLENLNGTVPCLLDTSTIPAEELTMSPSRSIANPCLNDSLAAGSLRPSSGDSPSHPYHRTFSPHFHHFVEQYLQRSPDTRLNASTLLNHSFFKQIKRRALEALPELLRPVTPITNFEGSQTQDHSGFFGLVTNLEDLEVDDWEF</sequence>
<reference evidence="13 14" key="1">
    <citation type="journal article" date="2023" name="bioRxiv">
        <title>Conserved and derived expression patterns and positive selection on dental genes reveal complex evolutionary context of ever-growing rodent molars.</title>
        <authorList>
            <person name="Calamari Z.T."/>
            <person name="Song A."/>
            <person name="Cohen E."/>
            <person name="Akter M."/>
            <person name="Roy R.D."/>
            <person name="Hallikas O."/>
            <person name="Christensen M.M."/>
            <person name="Li P."/>
            <person name="Marangoni P."/>
            <person name="Jernvall J."/>
            <person name="Klein O.D."/>
        </authorList>
    </citation>
    <scope>NUCLEOTIDE SEQUENCE [LARGE SCALE GENOMIC DNA]</scope>
    <source>
        <strain evidence="13">V071</strain>
    </source>
</reference>
<dbReference type="InterPro" id="IPR000719">
    <property type="entry name" value="Prot_kinase_dom"/>
</dbReference>
<evidence type="ECO:0000256" key="3">
    <source>
        <dbReference type="ARBA" id="ARBA00008874"/>
    </source>
</evidence>
<evidence type="ECO:0000256" key="1">
    <source>
        <dbReference type="ARBA" id="ARBA00004123"/>
    </source>
</evidence>
<dbReference type="PROSITE" id="PS50011">
    <property type="entry name" value="PROTEIN_KINASE_DOM"/>
    <property type="match status" value="1"/>
</dbReference>
<keyword evidence="6" id="KW-0597">Phosphoprotein</keyword>
<dbReference type="InterPro" id="IPR047173">
    <property type="entry name" value="STRAD_A/B-like"/>
</dbReference>
<dbReference type="PANTHER" id="PTHR48014:SF20">
    <property type="entry name" value="STE20-RELATED KINASE ADAPTER PROTEIN ALPHA"/>
    <property type="match status" value="1"/>
</dbReference>
<feature type="domain" description="Protein kinase" evidence="12">
    <location>
        <begin position="11"/>
        <end position="321"/>
    </location>
</feature>
<dbReference type="Pfam" id="PF00069">
    <property type="entry name" value="Pkinase"/>
    <property type="match status" value="1"/>
</dbReference>
<evidence type="ECO:0000313" key="14">
    <source>
        <dbReference type="Proteomes" id="UP001488838"/>
    </source>
</evidence>
<dbReference type="InterPro" id="IPR011009">
    <property type="entry name" value="Kinase-like_dom_sf"/>
</dbReference>
<dbReference type="GO" id="GO:1902554">
    <property type="term" value="C:serine/threonine protein kinase complex"/>
    <property type="evidence" value="ECO:0007669"/>
    <property type="project" value="TreeGrafter"/>
</dbReference>
<dbReference type="Proteomes" id="UP001488838">
    <property type="component" value="Unassembled WGS sequence"/>
</dbReference>
<dbReference type="EMBL" id="JBBHLL010000007">
    <property type="protein sequence ID" value="KAK7833379.1"/>
    <property type="molecule type" value="Genomic_DNA"/>
</dbReference>
<keyword evidence="5" id="KW-0963">Cytoplasm</keyword>
<comment type="function">
    <text evidence="9">Pseudokinase which, in complex with CAB39/MO25 (CAB39/MO25alpha or CAB39L/MO25beta), binds to and activates STK11/LKB1. Adopts a closed conformation typical of active protein kinases and binds STK11/LKB1 as a pseudosubstrate, promoting conformational change of STK11/LKB1 in an active conformation.</text>
</comment>
<dbReference type="FunFam" id="1.10.510.10:FF:000213">
    <property type="entry name" value="STE20-related kinase adapter protein alpha isoform X2"/>
    <property type="match status" value="1"/>
</dbReference>
<evidence type="ECO:0000256" key="5">
    <source>
        <dbReference type="ARBA" id="ARBA00022490"/>
    </source>
</evidence>
<comment type="similarity">
    <text evidence="3">Belongs to the protein kinase superfamily. STE Ser/Thr protein kinase family. STE20 subfamily.</text>
</comment>